<dbReference type="NCBIfam" id="NF033909">
    <property type="entry name" value="opacity_OapA"/>
    <property type="match status" value="1"/>
</dbReference>
<feature type="transmembrane region" description="Helical" evidence="2">
    <location>
        <begin position="126"/>
        <end position="143"/>
    </location>
</feature>
<keyword evidence="2" id="KW-0812">Transmembrane</keyword>
<feature type="compositionally biased region" description="Polar residues" evidence="1">
    <location>
        <begin position="182"/>
        <end position="220"/>
    </location>
</feature>
<feature type="domain" description="Opacity-associated protein A-like N-terminal" evidence="4">
    <location>
        <begin position="115"/>
        <end position="146"/>
    </location>
</feature>
<proteinExistence type="predicted"/>
<feature type="compositionally biased region" description="Low complexity" evidence="1">
    <location>
        <begin position="28"/>
        <end position="38"/>
    </location>
</feature>
<dbReference type="RefSeq" id="WP_195186887.1">
    <property type="nucleotide sequence ID" value="NZ_JADMLI010000005.1"/>
</dbReference>
<protein>
    <submittedName>
        <fullName evidence="5">Opacity-associated protein OapA</fullName>
    </submittedName>
</protein>
<evidence type="ECO:0000256" key="1">
    <source>
        <dbReference type="SAM" id="MobiDB-lite"/>
    </source>
</evidence>
<dbReference type="GO" id="GO:0042834">
    <property type="term" value="F:peptidoglycan binding"/>
    <property type="evidence" value="ECO:0007669"/>
    <property type="project" value="InterPro"/>
</dbReference>
<feature type="compositionally biased region" description="Basic and acidic residues" evidence="1">
    <location>
        <begin position="239"/>
        <end position="257"/>
    </location>
</feature>
<reference evidence="5" key="1">
    <citation type="submission" date="2022-07" db="EMBL/GenBank/DDBJ databases">
        <title>Genome-based characterization of novel serogroup A variants of Pasteurella multocida.</title>
        <authorList>
            <person name="Prajapati A."/>
            <person name="Yogisharadhya R."/>
            <person name="Mohanty N."/>
            <person name="Chanda M."/>
            <person name="Mendem S.K."/>
            <person name="Siddaramappa S."/>
            <person name="Shivachandra S.B."/>
        </authorList>
    </citation>
    <scope>NUCLEOTIDE SEQUENCE</scope>
    <source>
        <strain evidence="5">NIVEDIPm19</strain>
    </source>
</reference>
<keyword evidence="2" id="KW-0472">Membrane</keyword>
<name>A0A9X3UQC4_PASMD</name>
<feature type="region of interest" description="Disordered" evidence="1">
    <location>
        <begin position="53"/>
        <end position="95"/>
    </location>
</feature>
<evidence type="ECO:0000313" key="5">
    <source>
        <dbReference type="EMBL" id="MDA5622993.1"/>
    </source>
</evidence>
<accession>A0A9X3UQC4</accession>
<evidence type="ECO:0000259" key="4">
    <source>
        <dbReference type="Pfam" id="PF08525"/>
    </source>
</evidence>
<dbReference type="AlphaFoldDB" id="A0A9X3UQC4"/>
<comment type="caution">
    <text evidence="5">The sequence shown here is derived from an EMBL/GenBank/DDBJ whole genome shotgun (WGS) entry which is preliminary data.</text>
</comment>
<dbReference type="InterPro" id="IPR013731">
    <property type="entry name" value="OapA_N"/>
</dbReference>
<dbReference type="Gene3D" id="3.10.450.350">
    <property type="match status" value="1"/>
</dbReference>
<feature type="compositionally biased region" description="Polar residues" evidence="1">
    <location>
        <begin position="61"/>
        <end position="81"/>
    </location>
</feature>
<evidence type="ECO:0000259" key="3">
    <source>
        <dbReference type="Pfam" id="PF04225"/>
    </source>
</evidence>
<dbReference type="InterPro" id="IPR007340">
    <property type="entry name" value="LysM_Opacity-associatedA"/>
</dbReference>
<sequence length="388" mass="42078">MDSEKHTPENQHNPEQSELDLEFSQVEPITPKKIAKPTPSFFDSVKGVFAKKTSHDAGLKTTRQAPTFNEATSSSNTQTDLNADELTSEQPTSEDMGAAVVAPAVNWKNPETWPFLQVLPQRHRRLFVALFGLILLLIIFFALKPSSQTVQSFEQQNSQAVPIQFQPLEKGQTVENTILDNLNQPADNSASATQDNTVTSAVTSETQPTLSASGTESTPTAIAPTKVEQPVAPKMGAADTDKPSTVEKVANEKVTNEKVVTEKPKTVEKPKVVEKAKAPEKPTHTEKAKVEKKVAPVVDANPAKASNSKTLTIPQGVSLMQVFRNHNLNIADVNAMTKASGAGNALSNFKAGDKVQISVNSQGRVNELRLENGAKFIRQADGSYIYKK</sequence>
<gene>
    <name evidence="5" type="primary">oapA</name>
    <name evidence="5" type="ORF">NM948_05475</name>
</gene>
<feature type="region of interest" description="Disordered" evidence="1">
    <location>
        <begin position="1"/>
        <end position="38"/>
    </location>
</feature>
<dbReference type="Pfam" id="PF04225">
    <property type="entry name" value="LysM_OapA"/>
    <property type="match status" value="1"/>
</dbReference>
<dbReference type="EMBL" id="JANJHC010000009">
    <property type="protein sequence ID" value="MDA5622993.1"/>
    <property type="molecule type" value="Genomic_DNA"/>
</dbReference>
<dbReference type="Proteomes" id="UP001145481">
    <property type="component" value="Unassembled WGS sequence"/>
</dbReference>
<organism evidence="5 6">
    <name type="scientific">Pasteurella multocida</name>
    <dbReference type="NCBI Taxonomy" id="747"/>
    <lineage>
        <taxon>Bacteria</taxon>
        <taxon>Pseudomonadati</taxon>
        <taxon>Pseudomonadota</taxon>
        <taxon>Gammaproteobacteria</taxon>
        <taxon>Pasteurellales</taxon>
        <taxon>Pasteurellaceae</taxon>
        <taxon>Pasteurella</taxon>
    </lineage>
</organism>
<keyword evidence="2" id="KW-1133">Transmembrane helix</keyword>
<dbReference type="Pfam" id="PF08525">
    <property type="entry name" value="OapA_N"/>
    <property type="match status" value="1"/>
</dbReference>
<evidence type="ECO:0000256" key="2">
    <source>
        <dbReference type="SAM" id="Phobius"/>
    </source>
</evidence>
<feature type="domain" description="Opacity-associated protein A LysM-like" evidence="3">
    <location>
        <begin position="307"/>
        <end position="388"/>
    </location>
</feature>
<evidence type="ECO:0000313" key="6">
    <source>
        <dbReference type="Proteomes" id="UP001145481"/>
    </source>
</evidence>
<feature type="region of interest" description="Disordered" evidence="1">
    <location>
        <begin position="182"/>
        <end position="257"/>
    </location>
</feature>